<dbReference type="InterPro" id="IPR002018">
    <property type="entry name" value="CarbesteraseB"/>
</dbReference>
<comment type="caution">
    <text evidence="7">The sequence shown here is derived from an EMBL/GenBank/DDBJ whole genome shotgun (WGS) entry which is preliminary data.</text>
</comment>
<evidence type="ECO:0000256" key="1">
    <source>
        <dbReference type="ARBA" id="ARBA00005964"/>
    </source>
</evidence>
<evidence type="ECO:0000256" key="2">
    <source>
        <dbReference type="ARBA" id="ARBA00022487"/>
    </source>
</evidence>
<gene>
    <name evidence="7" type="ORF">LARSCL_LOCUS874</name>
</gene>
<dbReference type="PROSITE" id="PS00122">
    <property type="entry name" value="CARBOXYLESTERASE_B_1"/>
    <property type="match status" value="2"/>
</dbReference>
<dbReference type="SUPFAM" id="SSF53474">
    <property type="entry name" value="alpha/beta-Hydrolases"/>
    <property type="match status" value="2"/>
</dbReference>
<dbReference type="Gene3D" id="3.40.50.1820">
    <property type="entry name" value="alpha/beta hydrolase"/>
    <property type="match status" value="2"/>
</dbReference>
<evidence type="ECO:0000313" key="8">
    <source>
        <dbReference type="Proteomes" id="UP001497382"/>
    </source>
</evidence>
<dbReference type="InterPro" id="IPR029058">
    <property type="entry name" value="AB_hydrolase_fold"/>
</dbReference>
<accession>A0AAV1YV46</accession>
<comment type="similarity">
    <text evidence="1 5">Belongs to the type-B carboxylesterase/lipase family.</text>
</comment>
<dbReference type="InterPro" id="IPR019826">
    <property type="entry name" value="Carboxylesterase_B_AS"/>
</dbReference>
<organism evidence="7 8">
    <name type="scientific">Larinioides sclopetarius</name>
    <dbReference type="NCBI Taxonomy" id="280406"/>
    <lineage>
        <taxon>Eukaryota</taxon>
        <taxon>Metazoa</taxon>
        <taxon>Ecdysozoa</taxon>
        <taxon>Arthropoda</taxon>
        <taxon>Chelicerata</taxon>
        <taxon>Arachnida</taxon>
        <taxon>Araneae</taxon>
        <taxon>Araneomorphae</taxon>
        <taxon>Entelegynae</taxon>
        <taxon>Araneoidea</taxon>
        <taxon>Araneidae</taxon>
        <taxon>Larinioides</taxon>
    </lineage>
</organism>
<evidence type="ECO:0000313" key="7">
    <source>
        <dbReference type="EMBL" id="CAL1262225.1"/>
    </source>
</evidence>
<feature type="domain" description="Carboxylesterase type B" evidence="6">
    <location>
        <begin position="3"/>
        <end position="109"/>
    </location>
</feature>
<evidence type="ECO:0000259" key="6">
    <source>
        <dbReference type="Pfam" id="PF00135"/>
    </source>
</evidence>
<dbReference type="GO" id="GO:0019695">
    <property type="term" value="P:choline metabolic process"/>
    <property type="evidence" value="ECO:0007669"/>
    <property type="project" value="TreeGrafter"/>
</dbReference>
<dbReference type="PANTHER" id="PTHR43918">
    <property type="entry name" value="ACETYLCHOLINESTERASE"/>
    <property type="match status" value="1"/>
</dbReference>
<keyword evidence="4" id="KW-0325">Glycoprotein</keyword>
<dbReference type="PANTHER" id="PTHR43918:SF4">
    <property type="entry name" value="CARBOXYLIC ESTER HYDROLASE"/>
    <property type="match status" value="1"/>
</dbReference>
<dbReference type="Pfam" id="PF00135">
    <property type="entry name" value="COesterase"/>
    <property type="match status" value="2"/>
</dbReference>
<dbReference type="Proteomes" id="UP001497382">
    <property type="component" value="Unassembled WGS sequence"/>
</dbReference>
<keyword evidence="3 5" id="KW-0378">Hydrolase</keyword>
<dbReference type="GO" id="GO:0005886">
    <property type="term" value="C:plasma membrane"/>
    <property type="evidence" value="ECO:0007669"/>
    <property type="project" value="TreeGrafter"/>
</dbReference>
<sequence>MENKGFWDILEGLRWVNKNIGFFGGDTSRITIAGESAGSIAVGLLSVSPLAKGLYKRQIMESGSPVYLLAENNTQNLAFSQRVAEMVGCASPTYTIEDNPAPVLECLKSLWDVLEGLRWVNKYIGCFGGDTSRITIAGESAGSWLVGLLAVSPLAKGLYKRAIMQSGSPVFLEAENNTQNVAFSQSVAEMVGCANSTFTIKDYPGPVVECLRKVHPAILARAEYSLDPVVLHKFNYQYGDEILPENPRISVLKGDFRCTELLIGSNQDEGSLLITAQFPEMFGFFGQKNPLFSKSAASDLIRKAFKNFPDPESVVQHYLPDALPEHASTAIRYQTYTSFGDMLLLCPTVYHAEKCSEKGGKVYSYLFTHRKSNSPFAPWMGKVHFDEIQFVFGSPLLDTFNYTQEDQEISEQIIEVWSSFAKDGKPSIPWPLYSKEVPLIKLLGPRIVTGENGIGPHRDNCDFFRPFYTSL</sequence>
<dbReference type="AlphaFoldDB" id="A0AAV1YV46"/>
<reference evidence="7 8" key="1">
    <citation type="submission" date="2024-04" db="EMBL/GenBank/DDBJ databases">
        <authorList>
            <person name="Rising A."/>
            <person name="Reimegard J."/>
            <person name="Sonavane S."/>
            <person name="Akerstrom W."/>
            <person name="Nylinder S."/>
            <person name="Hedman E."/>
            <person name="Kallberg Y."/>
        </authorList>
    </citation>
    <scope>NUCLEOTIDE SEQUENCE [LARGE SCALE GENOMIC DNA]</scope>
</reference>
<dbReference type="GO" id="GO:0003990">
    <property type="term" value="F:acetylcholinesterase activity"/>
    <property type="evidence" value="ECO:0007669"/>
    <property type="project" value="TreeGrafter"/>
</dbReference>
<evidence type="ECO:0000256" key="3">
    <source>
        <dbReference type="ARBA" id="ARBA00022801"/>
    </source>
</evidence>
<keyword evidence="8" id="KW-1185">Reference proteome</keyword>
<dbReference type="GO" id="GO:0006581">
    <property type="term" value="P:acetylcholine catabolic process"/>
    <property type="evidence" value="ECO:0007669"/>
    <property type="project" value="TreeGrafter"/>
</dbReference>
<feature type="domain" description="Carboxylesterase type B" evidence="6">
    <location>
        <begin position="110"/>
        <end position="436"/>
    </location>
</feature>
<name>A0AAV1YV46_9ARAC</name>
<evidence type="ECO:0000256" key="4">
    <source>
        <dbReference type="ARBA" id="ARBA00023180"/>
    </source>
</evidence>
<proteinExistence type="inferred from homology"/>
<dbReference type="EMBL" id="CAXIEN010000004">
    <property type="protein sequence ID" value="CAL1262225.1"/>
    <property type="molecule type" value="Genomic_DNA"/>
</dbReference>
<dbReference type="GO" id="GO:0005615">
    <property type="term" value="C:extracellular space"/>
    <property type="evidence" value="ECO:0007669"/>
    <property type="project" value="TreeGrafter"/>
</dbReference>
<protein>
    <recommendedName>
        <fullName evidence="5">Carboxylic ester hydrolase</fullName>
        <ecNumber evidence="5">3.1.1.-</ecNumber>
    </recommendedName>
</protein>
<dbReference type="InterPro" id="IPR050654">
    <property type="entry name" value="AChE-related_enzymes"/>
</dbReference>
<keyword evidence="2" id="KW-0719">Serine esterase</keyword>
<dbReference type="EC" id="3.1.1.-" evidence="5"/>
<evidence type="ECO:0000256" key="5">
    <source>
        <dbReference type="RuleBase" id="RU361235"/>
    </source>
</evidence>